<dbReference type="SUPFAM" id="SSF51735">
    <property type="entry name" value="NAD(P)-binding Rossmann-fold domains"/>
    <property type="match status" value="1"/>
</dbReference>
<dbReference type="OrthoDB" id="244102at2"/>
<evidence type="ECO:0000259" key="2">
    <source>
        <dbReference type="Pfam" id="PF01370"/>
    </source>
</evidence>
<comment type="similarity">
    <text evidence="1">Belongs to the NAD(P)-dependent epimerase/dehydratase family.</text>
</comment>
<accession>A0A1I2VJT7</accession>
<dbReference type="EMBL" id="FOOX01000011">
    <property type="protein sequence ID" value="SFG89373.1"/>
    <property type="molecule type" value="Genomic_DNA"/>
</dbReference>
<feature type="domain" description="NAD-dependent epimerase/dehydratase" evidence="2">
    <location>
        <begin position="8"/>
        <end position="238"/>
    </location>
</feature>
<dbReference type="STRING" id="341036.SAMN05660649_03051"/>
<keyword evidence="4" id="KW-1185">Reference proteome</keyword>
<evidence type="ECO:0000313" key="3">
    <source>
        <dbReference type="EMBL" id="SFG89373.1"/>
    </source>
</evidence>
<evidence type="ECO:0000313" key="4">
    <source>
        <dbReference type="Proteomes" id="UP000199337"/>
    </source>
</evidence>
<dbReference type="Proteomes" id="UP000199337">
    <property type="component" value="Unassembled WGS sequence"/>
</dbReference>
<dbReference type="PANTHER" id="PTHR43000">
    <property type="entry name" value="DTDP-D-GLUCOSE 4,6-DEHYDRATASE-RELATED"/>
    <property type="match status" value="1"/>
</dbReference>
<organism evidence="3 4">
    <name type="scientific">Desulfotruncus arcticus DSM 17038</name>
    <dbReference type="NCBI Taxonomy" id="1121424"/>
    <lineage>
        <taxon>Bacteria</taxon>
        <taxon>Bacillati</taxon>
        <taxon>Bacillota</taxon>
        <taxon>Clostridia</taxon>
        <taxon>Eubacteriales</taxon>
        <taxon>Desulfallaceae</taxon>
        <taxon>Desulfotruncus</taxon>
    </lineage>
</organism>
<protein>
    <submittedName>
        <fullName evidence="3">UDP-glucose 4-epimerase</fullName>
    </submittedName>
</protein>
<name>A0A1I2VJT7_9FIRM</name>
<dbReference type="Gene3D" id="3.40.50.720">
    <property type="entry name" value="NAD(P)-binding Rossmann-like Domain"/>
    <property type="match status" value="1"/>
</dbReference>
<dbReference type="InterPro" id="IPR001509">
    <property type="entry name" value="Epimerase_deHydtase"/>
</dbReference>
<dbReference type="Pfam" id="PF01370">
    <property type="entry name" value="Epimerase"/>
    <property type="match status" value="1"/>
</dbReference>
<gene>
    <name evidence="3" type="ORF">SAMN05660649_03051</name>
</gene>
<reference evidence="4" key="1">
    <citation type="submission" date="2016-10" db="EMBL/GenBank/DDBJ databases">
        <authorList>
            <person name="Varghese N."/>
            <person name="Submissions S."/>
        </authorList>
    </citation>
    <scope>NUCLEOTIDE SEQUENCE [LARGE SCALE GENOMIC DNA]</scope>
    <source>
        <strain evidence="4">DSM 17038</strain>
    </source>
</reference>
<sequence length="311" mass="33718">MRLKGRKVLVTGAAGFLGSHLCEKLLIEGSGVRGFDIFNSGKKANLSGVLKKIDLVCGDVSSEDVVARAAMDVDAIVHLAFPMELRRRSMDNRAVIAALAGLMNLIQAALRRKAVLVYISSIAVYGNGQYNPIDESHPLEPVLIHGAVKLAGENLCATLSRSHGLRVVILRVADIYGPRNTRVSVPIKFLLQALRDEPITVYGDGSDSRTYTFIDDFSEAVVMSLLCPGAIGEIFNIGGDECVTMHQLALEVKKVTGSGSPVWFKDAPAAGRRLVINNLKSKKILGLKHSVSLTRGLSETYKWLLDNPGYY</sequence>
<evidence type="ECO:0000256" key="1">
    <source>
        <dbReference type="ARBA" id="ARBA00007637"/>
    </source>
</evidence>
<dbReference type="AlphaFoldDB" id="A0A1I2VJT7"/>
<proteinExistence type="inferred from homology"/>
<dbReference type="RefSeq" id="WP_092472235.1">
    <property type="nucleotide sequence ID" value="NZ_FOOX01000011.1"/>
</dbReference>
<dbReference type="InterPro" id="IPR036291">
    <property type="entry name" value="NAD(P)-bd_dom_sf"/>
</dbReference>